<dbReference type="AlphaFoldDB" id="A0A9N9EF45"/>
<evidence type="ECO:0000313" key="2">
    <source>
        <dbReference type="Proteomes" id="UP000789739"/>
    </source>
</evidence>
<organism evidence="1 2">
    <name type="scientific">Paraglomus brasilianum</name>
    <dbReference type="NCBI Taxonomy" id="144538"/>
    <lineage>
        <taxon>Eukaryota</taxon>
        <taxon>Fungi</taxon>
        <taxon>Fungi incertae sedis</taxon>
        <taxon>Mucoromycota</taxon>
        <taxon>Glomeromycotina</taxon>
        <taxon>Glomeromycetes</taxon>
        <taxon>Paraglomerales</taxon>
        <taxon>Paraglomeraceae</taxon>
        <taxon>Paraglomus</taxon>
    </lineage>
</organism>
<evidence type="ECO:0000313" key="1">
    <source>
        <dbReference type="EMBL" id="CAG8674750.1"/>
    </source>
</evidence>
<sequence length="46" mass="5313">KVDLANLGGWATGPFHEKLFLFQVFIFSFFTSELEELANCPAFWMI</sequence>
<reference evidence="1" key="1">
    <citation type="submission" date="2021-06" db="EMBL/GenBank/DDBJ databases">
        <authorList>
            <person name="Kallberg Y."/>
            <person name="Tangrot J."/>
            <person name="Rosling A."/>
        </authorList>
    </citation>
    <scope>NUCLEOTIDE SEQUENCE</scope>
    <source>
        <strain evidence="1">BR232B</strain>
    </source>
</reference>
<dbReference type="Proteomes" id="UP000789739">
    <property type="component" value="Unassembled WGS sequence"/>
</dbReference>
<proteinExistence type="predicted"/>
<feature type="non-terminal residue" evidence="1">
    <location>
        <position position="1"/>
    </location>
</feature>
<comment type="caution">
    <text evidence="1">The sequence shown here is derived from an EMBL/GenBank/DDBJ whole genome shotgun (WGS) entry which is preliminary data.</text>
</comment>
<accession>A0A9N9EF45</accession>
<gene>
    <name evidence="1" type="ORF">PBRASI_LOCUS11486</name>
</gene>
<protein>
    <submittedName>
        <fullName evidence="1">6677_t:CDS:1</fullName>
    </submittedName>
</protein>
<name>A0A9N9EF45_9GLOM</name>
<keyword evidence="2" id="KW-1185">Reference proteome</keyword>
<dbReference type="EMBL" id="CAJVPI010005591">
    <property type="protein sequence ID" value="CAG8674750.1"/>
    <property type="molecule type" value="Genomic_DNA"/>
</dbReference>